<sequence>MSDAEGFFRTREIPQTEDNSMRALADFATPMPTSRGQSDDKKHLRHYHDGEDSDFRTDRESQPNYWLSKRPTDFYRNIPWSSNYYYYEETDPAITTTMAWKINTPMVRVEESTRRSTTVDLPNNTLQLMQANSTALSPFEPRKMPENTNTSVLLNAVIRDNSSIDMPSSTNLSTSEHSSIEDIMKLDYVEATECDPETHFRCDVIHFERCDIETRKCRCLNGYLRDADDTGSCHAANFYHGHVTMGTSNPDRKYSVKQMNSIRLELLQKANNVFLIAITIYQIRQLFKMRNISGVLDISINSYEAKDQELDITFDLSINKALVPEMEDMESLWKDLTMLPLSEEPQEDLQDLPATNYTANSQRNGFKFESPLIEINQCSQEAYHHCSPLAQCLYESPKVTCRCQPGFEDAALDLHRLPGEVCIEKCNCRNGGICLNVDEVRGTKQCRAAKSRMFHFAPEPNILKLPRVWMDTTSFHADLSPQNPRRMSMASGADCNEYFGGFILEDLAGPNIQRHADALTSYYQTTANLCGVPSTSQQSLYRY</sequence>
<proteinExistence type="predicted"/>
<reference evidence="2 3" key="1">
    <citation type="journal article" date="2021" name="Elife">
        <title>Chloroplast acquisition without the gene transfer in kleptoplastic sea slugs, Plakobranchus ocellatus.</title>
        <authorList>
            <person name="Maeda T."/>
            <person name="Takahashi S."/>
            <person name="Yoshida T."/>
            <person name="Shimamura S."/>
            <person name="Takaki Y."/>
            <person name="Nagai Y."/>
            <person name="Toyoda A."/>
            <person name="Suzuki Y."/>
            <person name="Arimoto A."/>
            <person name="Ishii H."/>
            <person name="Satoh N."/>
            <person name="Nishiyama T."/>
            <person name="Hasebe M."/>
            <person name="Maruyama T."/>
            <person name="Minagawa J."/>
            <person name="Obokata J."/>
            <person name="Shigenobu S."/>
        </authorList>
    </citation>
    <scope>NUCLEOTIDE SEQUENCE [LARGE SCALE GENOMIC DNA]</scope>
</reference>
<evidence type="ECO:0000313" key="3">
    <source>
        <dbReference type="Proteomes" id="UP000735302"/>
    </source>
</evidence>
<evidence type="ECO:0008006" key="4">
    <source>
        <dbReference type="Google" id="ProtNLM"/>
    </source>
</evidence>
<dbReference type="AlphaFoldDB" id="A0AAV4A9C7"/>
<organism evidence="2 3">
    <name type="scientific">Plakobranchus ocellatus</name>
    <dbReference type="NCBI Taxonomy" id="259542"/>
    <lineage>
        <taxon>Eukaryota</taxon>
        <taxon>Metazoa</taxon>
        <taxon>Spiralia</taxon>
        <taxon>Lophotrochozoa</taxon>
        <taxon>Mollusca</taxon>
        <taxon>Gastropoda</taxon>
        <taxon>Heterobranchia</taxon>
        <taxon>Euthyneura</taxon>
        <taxon>Panpulmonata</taxon>
        <taxon>Sacoglossa</taxon>
        <taxon>Placobranchoidea</taxon>
        <taxon>Plakobranchidae</taxon>
        <taxon>Plakobranchus</taxon>
    </lineage>
</organism>
<accession>A0AAV4A9C7</accession>
<gene>
    <name evidence="2" type="ORF">PoB_002958900</name>
</gene>
<comment type="caution">
    <text evidence="2">The sequence shown here is derived from an EMBL/GenBank/DDBJ whole genome shotgun (WGS) entry which is preliminary data.</text>
</comment>
<dbReference type="EMBL" id="BLXT01003724">
    <property type="protein sequence ID" value="GFO03084.1"/>
    <property type="molecule type" value="Genomic_DNA"/>
</dbReference>
<feature type="compositionally biased region" description="Basic and acidic residues" evidence="1">
    <location>
        <begin position="1"/>
        <end position="14"/>
    </location>
</feature>
<dbReference type="Gene3D" id="2.10.25.10">
    <property type="entry name" value="Laminin"/>
    <property type="match status" value="1"/>
</dbReference>
<dbReference type="Proteomes" id="UP000735302">
    <property type="component" value="Unassembled WGS sequence"/>
</dbReference>
<protein>
    <recommendedName>
        <fullName evidence="4">EGF-like domain-containing protein</fullName>
    </recommendedName>
</protein>
<evidence type="ECO:0000256" key="1">
    <source>
        <dbReference type="SAM" id="MobiDB-lite"/>
    </source>
</evidence>
<name>A0AAV4A9C7_9GAST</name>
<evidence type="ECO:0000313" key="2">
    <source>
        <dbReference type="EMBL" id="GFO03084.1"/>
    </source>
</evidence>
<feature type="compositionally biased region" description="Basic and acidic residues" evidence="1">
    <location>
        <begin position="37"/>
        <end position="61"/>
    </location>
</feature>
<keyword evidence="3" id="KW-1185">Reference proteome</keyword>
<feature type="region of interest" description="Disordered" evidence="1">
    <location>
        <begin position="1"/>
        <end position="61"/>
    </location>
</feature>